<dbReference type="Proteomes" id="UP000593758">
    <property type="component" value="Chromosome"/>
</dbReference>
<feature type="chain" id="PRO_5032330250" evidence="1">
    <location>
        <begin position="35"/>
        <end position="302"/>
    </location>
</feature>
<keyword evidence="3" id="KW-0255">Endonuclease</keyword>
<dbReference type="SUPFAM" id="SSF56219">
    <property type="entry name" value="DNase I-like"/>
    <property type="match status" value="1"/>
</dbReference>
<keyword evidence="3" id="KW-0378">Hydrolase</keyword>
<gene>
    <name evidence="3" type="ORF">IM660_09195</name>
</gene>
<sequence length="302" mass="31727">MVLKRNDKPRARASAVAAVAGGLLLAGSLAPASAEPPTAPPPVELRAVSYNIAAGRDADGEFNLDSTIAILDELDADVIALQEVDVHWGARSLDLDLAAELADALDMNVGFAPIYSFAPGEEGGPRAEFGVAVLSEYPIIEFTNHDLTRLSTQSDTPEPAPAPGFAEAVVQAEGARVHVYSTHLDYRGDPTVREMQVADTLDILADDGPGATQILMGDFNARPEAPELAPLWTVVTDAWDEAGDGSGFSFPADAPDRRIDYVTVSDGVTVLDAVVPDTALAAQASDHRPVVIDLAVPRGVQE</sequence>
<dbReference type="PANTHER" id="PTHR14859">
    <property type="entry name" value="CALCOFLUOR WHITE HYPERSENSITIVE PROTEIN PRECURSOR"/>
    <property type="match status" value="1"/>
</dbReference>
<evidence type="ECO:0000259" key="2">
    <source>
        <dbReference type="Pfam" id="PF03372"/>
    </source>
</evidence>
<accession>A0A7M1SYR9</accession>
<dbReference type="GO" id="GO:0004519">
    <property type="term" value="F:endonuclease activity"/>
    <property type="evidence" value="ECO:0007669"/>
    <property type="project" value="UniProtKB-KW"/>
</dbReference>
<dbReference type="AlphaFoldDB" id="A0A7M1SYR9"/>
<organism evidence="3 4">
    <name type="scientific">Ruania alkalisoli</name>
    <dbReference type="NCBI Taxonomy" id="2779775"/>
    <lineage>
        <taxon>Bacteria</taxon>
        <taxon>Bacillati</taxon>
        <taxon>Actinomycetota</taxon>
        <taxon>Actinomycetes</taxon>
        <taxon>Micrococcales</taxon>
        <taxon>Ruaniaceae</taxon>
        <taxon>Ruania</taxon>
    </lineage>
</organism>
<dbReference type="InterPro" id="IPR005135">
    <property type="entry name" value="Endo/exonuclease/phosphatase"/>
</dbReference>
<evidence type="ECO:0000256" key="1">
    <source>
        <dbReference type="SAM" id="SignalP"/>
    </source>
</evidence>
<evidence type="ECO:0000313" key="4">
    <source>
        <dbReference type="Proteomes" id="UP000593758"/>
    </source>
</evidence>
<dbReference type="InterPro" id="IPR036691">
    <property type="entry name" value="Endo/exonu/phosph_ase_sf"/>
</dbReference>
<name>A0A7M1SYR9_9MICO</name>
<dbReference type="EMBL" id="CP063169">
    <property type="protein sequence ID" value="QOR72685.1"/>
    <property type="molecule type" value="Genomic_DNA"/>
</dbReference>
<dbReference type="Gene3D" id="3.60.10.10">
    <property type="entry name" value="Endonuclease/exonuclease/phosphatase"/>
    <property type="match status" value="1"/>
</dbReference>
<protein>
    <submittedName>
        <fullName evidence="3">Endonuclease/exonuclease/phosphatase family protein</fullName>
    </submittedName>
</protein>
<dbReference type="GO" id="GO:0006506">
    <property type="term" value="P:GPI anchor biosynthetic process"/>
    <property type="evidence" value="ECO:0007669"/>
    <property type="project" value="TreeGrafter"/>
</dbReference>
<dbReference type="KEGG" id="halt:IM660_09195"/>
<dbReference type="GO" id="GO:0016020">
    <property type="term" value="C:membrane"/>
    <property type="evidence" value="ECO:0007669"/>
    <property type="project" value="GOC"/>
</dbReference>
<dbReference type="Pfam" id="PF03372">
    <property type="entry name" value="Exo_endo_phos"/>
    <property type="match status" value="1"/>
</dbReference>
<keyword evidence="1" id="KW-0732">Signal</keyword>
<dbReference type="GO" id="GO:0004527">
    <property type="term" value="F:exonuclease activity"/>
    <property type="evidence" value="ECO:0007669"/>
    <property type="project" value="UniProtKB-KW"/>
</dbReference>
<keyword evidence="3" id="KW-0269">Exonuclease</keyword>
<feature type="domain" description="Endonuclease/exonuclease/phosphatase" evidence="2">
    <location>
        <begin position="49"/>
        <end position="287"/>
    </location>
</feature>
<evidence type="ECO:0000313" key="3">
    <source>
        <dbReference type="EMBL" id="QOR72685.1"/>
    </source>
</evidence>
<keyword evidence="3" id="KW-0540">Nuclease</keyword>
<feature type="signal peptide" evidence="1">
    <location>
        <begin position="1"/>
        <end position="34"/>
    </location>
</feature>
<proteinExistence type="predicted"/>
<dbReference type="InterPro" id="IPR051916">
    <property type="entry name" value="GPI-anchor_lipid_remodeler"/>
</dbReference>
<keyword evidence="4" id="KW-1185">Reference proteome</keyword>
<dbReference type="PANTHER" id="PTHR14859:SF15">
    <property type="entry name" value="ENDONUCLEASE_EXONUCLEASE_PHOSPHATASE DOMAIN-CONTAINING PROTEIN"/>
    <property type="match status" value="1"/>
</dbReference>
<reference evidence="3 4" key="1">
    <citation type="submission" date="2020-10" db="EMBL/GenBank/DDBJ databases">
        <title>Haloactinobacterium sp. RN3S43, a bacterium isolated from saline soil.</title>
        <authorList>
            <person name="Sun J.-Q."/>
        </authorList>
    </citation>
    <scope>NUCLEOTIDE SEQUENCE [LARGE SCALE GENOMIC DNA]</scope>
    <source>
        <strain evidence="3 4">RN3S43</strain>
    </source>
</reference>